<dbReference type="CDD" id="cd09917">
    <property type="entry name" value="F-box_SF"/>
    <property type="match status" value="1"/>
</dbReference>
<organism evidence="3">
    <name type="scientific">Dichomitus squalens</name>
    <dbReference type="NCBI Taxonomy" id="114155"/>
    <lineage>
        <taxon>Eukaryota</taxon>
        <taxon>Fungi</taxon>
        <taxon>Dikarya</taxon>
        <taxon>Basidiomycota</taxon>
        <taxon>Agaricomycotina</taxon>
        <taxon>Agaricomycetes</taxon>
        <taxon>Polyporales</taxon>
        <taxon>Polyporaceae</taxon>
        <taxon>Dichomitus</taxon>
    </lineage>
</organism>
<feature type="domain" description="F-box" evidence="2">
    <location>
        <begin position="35"/>
        <end position="76"/>
    </location>
</feature>
<protein>
    <recommendedName>
        <fullName evidence="2">F-box domain-containing protein</fullName>
    </recommendedName>
</protein>
<evidence type="ECO:0000313" key="3">
    <source>
        <dbReference type="EMBL" id="TBU25616.1"/>
    </source>
</evidence>
<dbReference type="Proteomes" id="UP000292957">
    <property type="component" value="Unassembled WGS sequence"/>
</dbReference>
<name>A0A4Q9MI62_9APHY</name>
<dbReference type="Gene3D" id="1.20.1280.50">
    <property type="match status" value="1"/>
</dbReference>
<feature type="region of interest" description="Disordered" evidence="1">
    <location>
        <begin position="1"/>
        <end position="28"/>
    </location>
</feature>
<dbReference type="AlphaFoldDB" id="A0A4Q9MI62"/>
<accession>A0A4Q9MI62</accession>
<dbReference type="InterPro" id="IPR001810">
    <property type="entry name" value="F-box_dom"/>
</dbReference>
<reference evidence="3" key="1">
    <citation type="submission" date="2019-01" db="EMBL/GenBank/DDBJ databases">
        <title>Draft genome sequences of three monokaryotic isolates of the white-rot basidiomycete fungus Dichomitus squalens.</title>
        <authorList>
            <consortium name="DOE Joint Genome Institute"/>
            <person name="Lopez S.C."/>
            <person name="Andreopoulos B."/>
            <person name="Pangilinan J."/>
            <person name="Lipzen A."/>
            <person name="Riley R."/>
            <person name="Ahrendt S."/>
            <person name="Ng V."/>
            <person name="Barry K."/>
            <person name="Daum C."/>
            <person name="Grigoriev I.V."/>
            <person name="Hilden K.S."/>
            <person name="Makela M.R."/>
            <person name="de Vries R.P."/>
        </authorList>
    </citation>
    <scope>NUCLEOTIDE SEQUENCE [LARGE SCALE GENOMIC DNA]</scope>
    <source>
        <strain evidence="3">OM18370.1</strain>
    </source>
</reference>
<evidence type="ECO:0000256" key="1">
    <source>
        <dbReference type="SAM" id="MobiDB-lite"/>
    </source>
</evidence>
<dbReference type="EMBL" id="ML143458">
    <property type="protein sequence ID" value="TBU25616.1"/>
    <property type="molecule type" value="Genomic_DNA"/>
</dbReference>
<dbReference type="OrthoDB" id="3220023at2759"/>
<evidence type="ECO:0000259" key="2">
    <source>
        <dbReference type="SMART" id="SM00256"/>
    </source>
</evidence>
<feature type="compositionally biased region" description="Polar residues" evidence="1">
    <location>
        <begin position="11"/>
        <end position="25"/>
    </location>
</feature>
<dbReference type="Pfam" id="PF12937">
    <property type="entry name" value="F-box-like"/>
    <property type="match status" value="1"/>
</dbReference>
<dbReference type="InterPro" id="IPR036047">
    <property type="entry name" value="F-box-like_dom_sf"/>
</dbReference>
<proteinExistence type="predicted"/>
<gene>
    <name evidence="3" type="ORF">BD311DRAFT_493555</name>
</gene>
<dbReference type="SMART" id="SM00256">
    <property type="entry name" value="FBOX"/>
    <property type="match status" value="1"/>
</dbReference>
<dbReference type="SUPFAM" id="SSF81383">
    <property type="entry name" value="F-box domain"/>
    <property type="match status" value="1"/>
</dbReference>
<sequence>MEPPRKRSRSSEPVSTSNETQTSDTGHPRCYLTRMPLELLAEILSYTLSPRDILALARTSRHFCTVLVNNKSTEFIWRQARARAVPTQIPDFTPNFTEASYASFLFDSKHCEICKKKTREMYHSFALRAVVCDKPNCRELWRSRVLLQITPEDEVKYPEFLHWIPRLERTEEPYGKKIYVRKSDWQQAINEHKKIHILGGPALQAYVTEKQALADALPAKLEFSKALATWGMLYEIIRVETLQRNDKTAIALAKRLQCEIRDLLHTPSYSAIHNARNRNLELVTPQDIGEVKDLIKGEIEAHKEREAHRKEERALQGRLEEVQTTWNNLRANSATKELTKGAIPNVNEFRKLSVVKIYQKSGIGKERSLGDPFVASVLAENLDQWRDAARAGLAAVLGFPGWKNLSKKKLHPVDRLTARFRCQRCDKVASDKKIVLDDGGMDFAEACRHVCDHVKKRKRNKEKWSAERFVPDQRAVDAIWQVLSLCGATSEDVDSIRLAEEVGDRIQCQSCSCVMDVRSVARHCKRHVDCSFALLPVELSPTRPIEHGLTRKLMRPISEAAGARDLKLYGCRHCARAATEAVTDNKQSRKVFSFNGLRSHLKEKHSILRVADEDFFRQKDTAATDASAISNDA</sequence>